<sequence length="111" mass="12891">MDKQEFWDIVAEISRRYYTSGGSYDYHVNKYFGDRLDDKAIYYSNNAAIVMSYKEALIQYVMVKQSISHNAALTHLLSSDTYRCLIPSCVLDWHNIDAVIADYDNDQCKTI</sequence>
<accession>A0A4R2TZR6</accession>
<dbReference type="AlphaFoldDB" id="A0A4R2TZR6"/>
<protein>
    <submittedName>
        <fullName evidence="1">Uncharacterized protein</fullName>
    </submittedName>
</protein>
<name>A0A4R2TZR6_9FIRM</name>
<reference evidence="1 2" key="1">
    <citation type="submission" date="2019-03" db="EMBL/GenBank/DDBJ databases">
        <title>Genomic Encyclopedia of Type Strains, Phase IV (KMG-IV): sequencing the most valuable type-strain genomes for metagenomic binning, comparative biology and taxonomic classification.</title>
        <authorList>
            <person name="Goeker M."/>
        </authorList>
    </citation>
    <scope>NUCLEOTIDE SEQUENCE [LARGE SCALE GENOMIC DNA]</scope>
    <source>
        <strain evidence="1 2">DSM 100013</strain>
    </source>
</reference>
<gene>
    <name evidence="1" type="ORF">EDD79_100211</name>
</gene>
<comment type="caution">
    <text evidence="1">The sequence shown here is derived from an EMBL/GenBank/DDBJ whole genome shotgun (WGS) entry which is preliminary data.</text>
</comment>
<dbReference type="EMBL" id="SLYC01000002">
    <property type="protein sequence ID" value="TCQ07015.1"/>
    <property type="molecule type" value="Genomic_DNA"/>
</dbReference>
<dbReference type="RefSeq" id="WP_132847367.1">
    <property type="nucleotide sequence ID" value="NZ_CP058648.1"/>
</dbReference>
<organism evidence="1 2">
    <name type="scientific">Serpentinicella alkaliphila</name>
    <dbReference type="NCBI Taxonomy" id="1734049"/>
    <lineage>
        <taxon>Bacteria</taxon>
        <taxon>Bacillati</taxon>
        <taxon>Bacillota</taxon>
        <taxon>Clostridia</taxon>
        <taxon>Peptostreptococcales</taxon>
        <taxon>Natronincolaceae</taxon>
        <taxon>Serpentinicella</taxon>
    </lineage>
</organism>
<evidence type="ECO:0000313" key="1">
    <source>
        <dbReference type="EMBL" id="TCQ07015.1"/>
    </source>
</evidence>
<proteinExistence type="predicted"/>
<dbReference type="Proteomes" id="UP000295504">
    <property type="component" value="Unassembled WGS sequence"/>
</dbReference>
<evidence type="ECO:0000313" key="2">
    <source>
        <dbReference type="Proteomes" id="UP000295504"/>
    </source>
</evidence>
<keyword evidence="2" id="KW-1185">Reference proteome</keyword>